<dbReference type="AlphaFoldDB" id="A0A976IHZ7"/>
<dbReference type="OrthoDB" id="122279at2759"/>
<reference evidence="1 2" key="1">
    <citation type="journal article" date="2021" name="Genome Biol.">
        <title>AFLAP: assembly-free linkage analysis pipeline using k-mers from genome sequencing data.</title>
        <authorList>
            <person name="Fletcher K."/>
            <person name="Zhang L."/>
            <person name="Gil J."/>
            <person name="Han R."/>
            <person name="Cavanaugh K."/>
            <person name="Michelmore R."/>
        </authorList>
    </citation>
    <scope>NUCLEOTIDE SEQUENCE [LARGE SCALE GENOMIC DNA]</scope>
    <source>
        <strain evidence="1 2">SF5</strain>
    </source>
</reference>
<dbReference type="EMBL" id="SHOA02000012">
    <property type="protein sequence ID" value="TDH72151.1"/>
    <property type="molecule type" value="Genomic_DNA"/>
</dbReference>
<evidence type="ECO:0000313" key="1">
    <source>
        <dbReference type="EMBL" id="TDH72151.1"/>
    </source>
</evidence>
<dbReference type="RefSeq" id="XP_067821650.1">
    <property type="nucleotide sequence ID" value="XM_067958880.1"/>
</dbReference>
<dbReference type="KEGG" id="blac:94344551"/>
<dbReference type="Proteomes" id="UP000294530">
    <property type="component" value="Unassembled WGS sequence"/>
</dbReference>
<proteinExistence type="predicted"/>
<accession>A0A976IHZ7</accession>
<protein>
    <submittedName>
        <fullName evidence="1">Uncharacterized protein</fullName>
    </submittedName>
</protein>
<dbReference type="GeneID" id="94344551"/>
<evidence type="ECO:0000313" key="2">
    <source>
        <dbReference type="Proteomes" id="UP000294530"/>
    </source>
</evidence>
<comment type="caution">
    <text evidence="1">The sequence shown here is derived from an EMBL/GenBank/DDBJ whole genome shotgun (WGS) entry which is preliminary data.</text>
</comment>
<keyword evidence="2" id="KW-1185">Reference proteome</keyword>
<gene>
    <name evidence="1" type="ORF">CCR75_000774</name>
</gene>
<name>A0A976IHZ7_BRELC</name>
<sequence length="154" mass="16996">MSRRLVGSECWSPTSHVLNGPIAPSLAENTDRNDKALTPMEVFFGARPRDRRFMGTYGSSTLVAATRAEMTLSNDQLCHRSTILRAFVSDPAVVTKLALCAAIGKRREWRSLVGTVRRSEGKLLPTFRDDCPVAIRDLAHRCLSLDPATRPTAL</sequence>
<organism evidence="1 2">
    <name type="scientific">Bremia lactucae</name>
    <name type="common">Lettuce downy mildew</name>
    <dbReference type="NCBI Taxonomy" id="4779"/>
    <lineage>
        <taxon>Eukaryota</taxon>
        <taxon>Sar</taxon>
        <taxon>Stramenopiles</taxon>
        <taxon>Oomycota</taxon>
        <taxon>Peronosporomycetes</taxon>
        <taxon>Peronosporales</taxon>
        <taxon>Peronosporaceae</taxon>
        <taxon>Bremia</taxon>
    </lineage>
</organism>